<keyword evidence="3" id="KW-1185">Reference proteome</keyword>
<sequence length="73" mass="8235">MARGNADLLTPEETDSGWESDQLERGSINLDPPQMCKDYVTKWLENTEIVSNYGNLSELSTDMSDDVTLNQDH</sequence>
<dbReference type="Proteomes" id="UP001187343">
    <property type="component" value="Unassembled WGS sequence"/>
</dbReference>
<accession>A0AA88PV71</accession>
<evidence type="ECO:0000256" key="1">
    <source>
        <dbReference type="SAM" id="MobiDB-lite"/>
    </source>
</evidence>
<evidence type="ECO:0000313" key="2">
    <source>
        <dbReference type="EMBL" id="KAK2900707.1"/>
    </source>
</evidence>
<protein>
    <submittedName>
        <fullName evidence="2">Uncharacterized protein</fullName>
    </submittedName>
</protein>
<organism evidence="2 3">
    <name type="scientific">Cirrhinus molitorella</name>
    <name type="common">mud carp</name>
    <dbReference type="NCBI Taxonomy" id="172907"/>
    <lineage>
        <taxon>Eukaryota</taxon>
        <taxon>Metazoa</taxon>
        <taxon>Chordata</taxon>
        <taxon>Craniata</taxon>
        <taxon>Vertebrata</taxon>
        <taxon>Euteleostomi</taxon>
        <taxon>Actinopterygii</taxon>
        <taxon>Neopterygii</taxon>
        <taxon>Teleostei</taxon>
        <taxon>Ostariophysi</taxon>
        <taxon>Cypriniformes</taxon>
        <taxon>Cyprinidae</taxon>
        <taxon>Labeoninae</taxon>
        <taxon>Labeonini</taxon>
        <taxon>Cirrhinus</taxon>
    </lineage>
</organism>
<proteinExistence type="predicted"/>
<comment type="caution">
    <text evidence="2">The sequence shown here is derived from an EMBL/GenBank/DDBJ whole genome shotgun (WGS) entry which is preliminary data.</text>
</comment>
<dbReference type="AlphaFoldDB" id="A0AA88PV71"/>
<name>A0AA88PV71_9TELE</name>
<gene>
    <name evidence="2" type="ORF">Q8A67_008822</name>
</gene>
<dbReference type="EMBL" id="JAUYZG010000008">
    <property type="protein sequence ID" value="KAK2900707.1"/>
    <property type="molecule type" value="Genomic_DNA"/>
</dbReference>
<feature type="region of interest" description="Disordered" evidence="1">
    <location>
        <begin position="1"/>
        <end position="31"/>
    </location>
</feature>
<reference evidence="2" key="1">
    <citation type="submission" date="2023-08" db="EMBL/GenBank/DDBJ databases">
        <title>Chromosome-level Genome Assembly of mud carp (Cirrhinus molitorella).</title>
        <authorList>
            <person name="Liu H."/>
        </authorList>
    </citation>
    <scope>NUCLEOTIDE SEQUENCE</scope>
    <source>
        <strain evidence="2">Prfri</strain>
        <tissue evidence="2">Muscle</tissue>
    </source>
</reference>
<evidence type="ECO:0000313" key="3">
    <source>
        <dbReference type="Proteomes" id="UP001187343"/>
    </source>
</evidence>